<dbReference type="AlphaFoldDB" id="A0A7J7LVE1"/>
<protein>
    <submittedName>
        <fullName evidence="3">Uncharacterized protein</fullName>
    </submittedName>
</protein>
<name>A0A7J7LVE1_9MAGN</name>
<dbReference type="OrthoDB" id="1916097at2759"/>
<organism evidence="3 4">
    <name type="scientific">Kingdonia uniflora</name>
    <dbReference type="NCBI Taxonomy" id="39325"/>
    <lineage>
        <taxon>Eukaryota</taxon>
        <taxon>Viridiplantae</taxon>
        <taxon>Streptophyta</taxon>
        <taxon>Embryophyta</taxon>
        <taxon>Tracheophyta</taxon>
        <taxon>Spermatophyta</taxon>
        <taxon>Magnoliopsida</taxon>
        <taxon>Ranunculales</taxon>
        <taxon>Circaeasteraceae</taxon>
        <taxon>Kingdonia</taxon>
    </lineage>
</organism>
<accession>A0A7J7LVE1</accession>
<proteinExistence type="inferred from homology"/>
<sequence length="539" mass="58766">MLSHILFHCVSESEKCNTVSKNGMDALKNKDGKQITSPVSKTFVGTEIVDGRQVNVVEGLRLYEELIDNSETAKIVTLANEMRVAGRRGQLQGKFNCLLFFPYSQIITIGIDEVVPAIQQWIIPAPDSNCKALVVGFDSNCKALVVGFPLPDRLVYLFCASIKFEWSVSIYIYNLQSLSTGQAFVLLKRPMKGHGREMIQLGPPIADAPLEDEETAGISKGTFLIEAIPELLQDVVARLVQSKVMAVKPDSCIIDFFNEGDYSHAHMFPYWYGRPVCILFLTECDITLGREIVADRPGDYRGTLKLSLSAGSLLSLQGKSADFAKHALPSLRKQRIIVTFTKSQPKRFVPSDSPRLPLWGPPPNPRPMTHHFRHPGGPKHYGAVPMVPINGGVLPPPPSIRSQHLPPPNEMSPMFVTTTTQVPPVVPLPPAQPGWVAIPPPRLPLPGTGVFLPPPGSSNQSLPPSTATENEVWETQGPLENEPSLEKPDNTSSGTGKDGNSDGQVKTQSCNGSLNGGWVVVTDEQVTGNIKKKLGIKPT</sequence>
<dbReference type="SUPFAM" id="SSF51197">
    <property type="entry name" value="Clavaminate synthase-like"/>
    <property type="match status" value="1"/>
</dbReference>
<dbReference type="InterPro" id="IPR044842">
    <property type="entry name" value="ALKBH9B/ALKBH10B-like"/>
</dbReference>
<dbReference type="Proteomes" id="UP000541444">
    <property type="component" value="Unassembled WGS sequence"/>
</dbReference>
<reference evidence="3 4" key="1">
    <citation type="journal article" date="2020" name="IScience">
        <title>Genome Sequencing of the Endangered Kingdonia uniflora (Circaeasteraceae, Ranunculales) Reveals Potential Mechanisms of Evolutionary Specialization.</title>
        <authorList>
            <person name="Sun Y."/>
            <person name="Deng T."/>
            <person name="Zhang A."/>
            <person name="Moore M.J."/>
            <person name="Landis J.B."/>
            <person name="Lin N."/>
            <person name="Zhang H."/>
            <person name="Zhang X."/>
            <person name="Huang J."/>
            <person name="Zhang X."/>
            <person name="Sun H."/>
            <person name="Wang H."/>
        </authorList>
    </citation>
    <scope>NUCLEOTIDE SEQUENCE [LARGE SCALE GENOMIC DNA]</scope>
    <source>
        <strain evidence="3">TB1705</strain>
        <tissue evidence="3">Leaf</tissue>
    </source>
</reference>
<feature type="compositionally biased region" description="Polar residues" evidence="2">
    <location>
        <begin position="501"/>
        <end position="513"/>
    </location>
</feature>
<keyword evidence="4" id="KW-1185">Reference proteome</keyword>
<dbReference type="PANTHER" id="PTHR31447">
    <property type="entry name" value="HYDROXYPROLINE-RICH GLYCOPROTEIN FAMILY PROTEIN-RELATED"/>
    <property type="match status" value="1"/>
</dbReference>
<dbReference type="PANTHER" id="PTHR31447:SF0">
    <property type="entry name" value="HYDROXYPROLINE-RICH GLYCOPROTEIN FAMILY PROTEIN"/>
    <property type="match status" value="1"/>
</dbReference>
<dbReference type="GO" id="GO:0003729">
    <property type="term" value="F:mRNA binding"/>
    <property type="evidence" value="ECO:0007669"/>
    <property type="project" value="InterPro"/>
</dbReference>
<evidence type="ECO:0000313" key="4">
    <source>
        <dbReference type="Proteomes" id="UP000541444"/>
    </source>
</evidence>
<dbReference type="Gene3D" id="2.60.120.590">
    <property type="entry name" value="Alpha-ketoglutarate-dependent dioxygenase AlkB-like"/>
    <property type="match status" value="2"/>
</dbReference>
<gene>
    <name evidence="3" type="ORF">GIB67_008835</name>
</gene>
<dbReference type="GO" id="GO:0032451">
    <property type="term" value="F:demethylase activity"/>
    <property type="evidence" value="ECO:0007669"/>
    <property type="project" value="InterPro"/>
</dbReference>
<evidence type="ECO:0000313" key="3">
    <source>
        <dbReference type="EMBL" id="KAF6146549.1"/>
    </source>
</evidence>
<feature type="region of interest" description="Disordered" evidence="2">
    <location>
        <begin position="447"/>
        <end position="519"/>
    </location>
</feature>
<evidence type="ECO:0000256" key="1">
    <source>
        <dbReference type="ARBA" id="ARBA00007879"/>
    </source>
</evidence>
<comment type="similarity">
    <text evidence="1">Belongs to the alkB family.</text>
</comment>
<feature type="compositionally biased region" description="Polar residues" evidence="2">
    <location>
        <begin position="457"/>
        <end position="469"/>
    </location>
</feature>
<dbReference type="InterPro" id="IPR037151">
    <property type="entry name" value="AlkB-like_sf"/>
</dbReference>
<comment type="caution">
    <text evidence="3">The sequence shown here is derived from an EMBL/GenBank/DDBJ whole genome shotgun (WGS) entry which is preliminary data.</text>
</comment>
<dbReference type="GO" id="GO:0006402">
    <property type="term" value="P:mRNA catabolic process"/>
    <property type="evidence" value="ECO:0007669"/>
    <property type="project" value="InterPro"/>
</dbReference>
<dbReference type="EMBL" id="JACGCM010001965">
    <property type="protein sequence ID" value="KAF6146549.1"/>
    <property type="molecule type" value="Genomic_DNA"/>
</dbReference>
<evidence type="ECO:0000256" key="2">
    <source>
        <dbReference type="SAM" id="MobiDB-lite"/>
    </source>
</evidence>